<protein>
    <submittedName>
        <fullName evidence="1">Uncharacterized protein</fullName>
    </submittedName>
</protein>
<accession>A0A9N7YXM6</accession>
<gene>
    <name evidence="1" type="ORF">PLEPLA_LOCUS29979</name>
</gene>
<organism evidence="1 2">
    <name type="scientific">Pleuronectes platessa</name>
    <name type="common">European plaice</name>
    <dbReference type="NCBI Taxonomy" id="8262"/>
    <lineage>
        <taxon>Eukaryota</taxon>
        <taxon>Metazoa</taxon>
        <taxon>Chordata</taxon>
        <taxon>Craniata</taxon>
        <taxon>Vertebrata</taxon>
        <taxon>Euteleostomi</taxon>
        <taxon>Actinopterygii</taxon>
        <taxon>Neopterygii</taxon>
        <taxon>Teleostei</taxon>
        <taxon>Neoteleostei</taxon>
        <taxon>Acanthomorphata</taxon>
        <taxon>Carangaria</taxon>
        <taxon>Pleuronectiformes</taxon>
        <taxon>Pleuronectoidei</taxon>
        <taxon>Pleuronectidae</taxon>
        <taxon>Pleuronectes</taxon>
    </lineage>
</organism>
<evidence type="ECO:0000313" key="2">
    <source>
        <dbReference type="Proteomes" id="UP001153269"/>
    </source>
</evidence>
<comment type="caution">
    <text evidence="1">The sequence shown here is derived from an EMBL/GenBank/DDBJ whole genome shotgun (WGS) entry which is preliminary data.</text>
</comment>
<name>A0A9N7YXM6_PLEPL</name>
<sequence length="96" mass="10912">MRVSLNRANTFLFGAELHQAAACNREVRKVTARISENTASACSDEEYEYGPIRLHSADHVWDDFMNMRTMWFLYNAAGASVGRGVHNNTEISRAFR</sequence>
<dbReference type="AlphaFoldDB" id="A0A9N7YXM6"/>
<dbReference type="EMBL" id="CADEAL010002813">
    <property type="protein sequence ID" value="CAB1442298.1"/>
    <property type="molecule type" value="Genomic_DNA"/>
</dbReference>
<reference evidence="1" key="1">
    <citation type="submission" date="2020-03" db="EMBL/GenBank/DDBJ databases">
        <authorList>
            <person name="Weist P."/>
        </authorList>
    </citation>
    <scope>NUCLEOTIDE SEQUENCE</scope>
</reference>
<keyword evidence="2" id="KW-1185">Reference proteome</keyword>
<dbReference type="Proteomes" id="UP001153269">
    <property type="component" value="Unassembled WGS sequence"/>
</dbReference>
<evidence type="ECO:0000313" key="1">
    <source>
        <dbReference type="EMBL" id="CAB1442298.1"/>
    </source>
</evidence>
<proteinExistence type="predicted"/>